<evidence type="ECO:0000313" key="4">
    <source>
        <dbReference type="Proteomes" id="UP000824161"/>
    </source>
</evidence>
<dbReference type="GO" id="GO:0005978">
    <property type="term" value="P:glycogen biosynthetic process"/>
    <property type="evidence" value="ECO:0007669"/>
    <property type="project" value="InterPro"/>
</dbReference>
<accession>A0A9D1HAR1</accession>
<dbReference type="PANTHER" id="PTHR10176">
    <property type="entry name" value="GLYCOGEN SYNTHASE"/>
    <property type="match status" value="1"/>
</dbReference>
<name>A0A9D1HAR1_9FLAO</name>
<dbReference type="EMBL" id="DVLY01000111">
    <property type="protein sequence ID" value="HIT98109.1"/>
    <property type="molecule type" value="Genomic_DNA"/>
</dbReference>
<dbReference type="AlphaFoldDB" id="A0A9D1HAR1"/>
<dbReference type="Proteomes" id="UP000824161">
    <property type="component" value="Unassembled WGS sequence"/>
</dbReference>
<sequence length="608" mass="69866">MQKLQAKDSRKLFEIAWEVCNQVGGIYTVLRSKMPSVSEYFTGNYHAIGPFSEKARAEFEYNDLPDDEVGETIREMWDEGFDVHYGTWLITGKPKTILFNTAGLAERSGDFRYYLWKDHGVDSGSASPLASDVISFGYAVYTFFKKLAAKRSYFDAPVMLQFHEWMAGVPLPFIRSEGMPYKTVFTTHATLLGRYLAFNDPNYYTRLPYVDWHKEAVYFNILTEAQLERAAAGSADAFSTVSRVMDPECEYLLGRKPGHITPNGLNINKFSSFYKVETLHQELKTKIHQFIRGHFFGSYSFDLSRTLYFFTSGRYEYKNKGFDLTLEALARLNYKLKMIGSDVTVVMFFITNRPVHSINPEVLNARGVMEELRKTTQGLGAQMGEDLFNYLASHTRRTDLPDMNDFVNETIRFRIKRTLQSWKTNTLPPVVTHNIVDDYKDDILNFLRSSGLVNKKEDRVKIVYHPAFISPDNPLFGMEYSEFVRGCHLGVFPSYYEPWGYTPCESIASGVPAVTSDLAGFGDYVENFTSGDESRGIKVLHRKNHSFDQAAEDLANYMLRFATSIPRERLLVRSGAEEFAVEFDWKNLIRYYFDIYDHICGVEKGKIK</sequence>
<organism evidence="3 4">
    <name type="scientific">Candidatus Merdimorpha stercoravium</name>
    <dbReference type="NCBI Taxonomy" id="2840863"/>
    <lineage>
        <taxon>Bacteria</taxon>
        <taxon>Pseudomonadati</taxon>
        <taxon>Bacteroidota</taxon>
        <taxon>Flavobacteriia</taxon>
        <taxon>Flavobacteriales</taxon>
        <taxon>Candidatus Merdimorpha</taxon>
    </lineage>
</organism>
<dbReference type="GO" id="GO:0005737">
    <property type="term" value="C:cytoplasm"/>
    <property type="evidence" value="ECO:0007669"/>
    <property type="project" value="TreeGrafter"/>
</dbReference>
<dbReference type="InterPro" id="IPR008631">
    <property type="entry name" value="Glycogen_synth"/>
</dbReference>
<comment type="caution">
    <text evidence="3">The sequence shown here is derived from an EMBL/GenBank/DDBJ whole genome shotgun (WGS) entry which is preliminary data.</text>
</comment>
<dbReference type="PANTHER" id="PTHR10176:SF3">
    <property type="entry name" value="GLYCOGEN [STARCH] SYNTHASE"/>
    <property type="match status" value="1"/>
</dbReference>
<dbReference type="GO" id="GO:0004373">
    <property type="term" value="F:alpha-1,4-glucan glucosyltransferase (UDP-glucose donor) activity"/>
    <property type="evidence" value="ECO:0007669"/>
    <property type="project" value="InterPro"/>
</dbReference>
<dbReference type="Gene3D" id="3.40.50.2000">
    <property type="entry name" value="Glycogen Phosphorylase B"/>
    <property type="match status" value="2"/>
</dbReference>
<keyword evidence="2" id="KW-0808">Transferase</keyword>
<proteinExistence type="predicted"/>
<keyword evidence="1" id="KW-0328">Glycosyltransferase</keyword>
<reference evidence="3" key="1">
    <citation type="submission" date="2020-10" db="EMBL/GenBank/DDBJ databases">
        <authorList>
            <person name="Gilroy R."/>
        </authorList>
    </citation>
    <scope>NUCLEOTIDE SEQUENCE</scope>
    <source>
        <strain evidence="3">1383</strain>
    </source>
</reference>
<dbReference type="Gene3D" id="6.10.260.10">
    <property type="match status" value="1"/>
</dbReference>
<reference evidence="3" key="2">
    <citation type="journal article" date="2021" name="PeerJ">
        <title>Extensive microbial diversity within the chicken gut microbiome revealed by metagenomics and culture.</title>
        <authorList>
            <person name="Gilroy R."/>
            <person name="Ravi A."/>
            <person name="Getino M."/>
            <person name="Pursley I."/>
            <person name="Horton D.L."/>
            <person name="Alikhan N.F."/>
            <person name="Baker D."/>
            <person name="Gharbi K."/>
            <person name="Hall N."/>
            <person name="Watson M."/>
            <person name="Adriaenssens E.M."/>
            <person name="Foster-Nyarko E."/>
            <person name="Jarju S."/>
            <person name="Secka A."/>
            <person name="Antonio M."/>
            <person name="Oren A."/>
            <person name="Chaudhuri R.R."/>
            <person name="La Ragione R."/>
            <person name="Hildebrand F."/>
            <person name="Pallen M.J."/>
        </authorList>
    </citation>
    <scope>NUCLEOTIDE SEQUENCE</scope>
    <source>
        <strain evidence="3">1383</strain>
    </source>
</reference>
<gene>
    <name evidence="3" type="ORF">IAC44_04640</name>
</gene>
<dbReference type="Pfam" id="PF05693">
    <property type="entry name" value="Glycogen_syn"/>
    <property type="match status" value="1"/>
</dbReference>
<evidence type="ECO:0000313" key="3">
    <source>
        <dbReference type="EMBL" id="HIT98109.1"/>
    </source>
</evidence>
<evidence type="ECO:0000256" key="1">
    <source>
        <dbReference type="ARBA" id="ARBA00022676"/>
    </source>
</evidence>
<protein>
    <submittedName>
        <fullName evidence="3">Glycosyltransferase</fullName>
    </submittedName>
</protein>
<dbReference type="SUPFAM" id="SSF53756">
    <property type="entry name" value="UDP-Glycosyltransferase/glycogen phosphorylase"/>
    <property type="match status" value="2"/>
</dbReference>
<evidence type="ECO:0000256" key="2">
    <source>
        <dbReference type="ARBA" id="ARBA00022679"/>
    </source>
</evidence>